<feature type="non-terminal residue" evidence="1">
    <location>
        <position position="29"/>
    </location>
</feature>
<accession>A0A382Y1Y5</accession>
<organism evidence="1">
    <name type="scientific">marine metagenome</name>
    <dbReference type="NCBI Taxonomy" id="408172"/>
    <lineage>
        <taxon>unclassified sequences</taxon>
        <taxon>metagenomes</taxon>
        <taxon>ecological metagenomes</taxon>
    </lineage>
</organism>
<sequence length="29" mass="3463">MGNKIMIKYDRQMKEFSGGLTLTYVREPR</sequence>
<reference evidence="1" key="1">
    <citation type="submission" date="2018-05" db="EMBL/GenBank/DDBJ databases">
        <authorList>
            <person name="Lanie J.A."/>
            <person name="Ng W.-L."/>
            <person name="Kazmierczak K.M."/>
            <person name="Andrzejewski T.M."/>
            <person name="Davidsen T.M."/>
            <person name="Wayne K.J."/>
            <person name="Tettelin H."/>
            <person name="Glass J.I."/>
            <person name="Rusch D."/>
            <person name="Podicherti R."/>
            <person name="Tsui H.-C.T."/>
            <person name="Winkler M.E."/>
        </authorList>
    </citation>
    <scope>NUCLEOTIDE SEQUENCE</scope>
</reference>
<protein>
    <submittedName>
        <fullName evidence="1">Uncharacterized protein</fullName>
    </submittedName>
</protein>
<name>A0A382Y1Y5_9ZZZZ</name>
<dbReference type="EMBL" id="UINC01172142">
    <property type="protein sequence ID" value="SVD77059.1"/>
    <property type="molecule type" value="Genomic_DNA"/>
</dbReference>
<proteinExistence type="predicted"/>
<gene>
    <name evidence="1" type="ORF">METZ01_LOCUS429913</name>
</gene>
<dbReference type="AlphaFoldDB" id="A0A382Y1Y5"/>
<evidence type="ECO:0000313" key="1">
    <source>
        <dbReference type="EMBL" id="SVD77059.1"/>
    </source>
</evidence>